<comment type="subunit">
    <text evidence="3 8">Homodimer and heterodimers.</text>
</comment>
<proteinExistence type="inferred from homology"/>
<reference evidence="10 11" key="1">
    <citation type="journal article" date="2016" name="Sci. Rep.">
        <title>The Dendrobium catenatum Lindl. genome sequence provides insights into polysaccharide synthase, floral development and adaptive evolution.</title>
        <authorList>
            <person name="Zhang G.Q."/>
            <person name="Xu Q."/>
            <person name="Bian C."/>
            <person name="Tsai W.C."/>
            <person name="Yeh C.M."/>
            <person name="Liu K.W."/>
            <person name="Yoshida K."/>
            <person name="Zhang L.S."/>
            <person name="Chang S.B."/>
            <person name="Chen F."/>
            <person name="Shi Y."/>
            <person name="Su Y.Y."/>
            <person name="Zhang Y.Q."/>
            <person name="Chen L.J."/>
            <person name="Yin Y."/>
            <person name="Lin M."/>
            <person name="Huang H."/>
            <person name="Deng H."/>
            <person name="Wang Z.W."/>
            <person name="Zhu S.L."/>
            <person name="Zhao X."/>
            <person name="Deng C."/>
            <person name="Niu S.C."/>
            <person name="Huang J."/>
            <person name="Wang M."/>
            <person name="Liu G.H."/>
            <person name="Yang H.J."/>
            <person name="Xiao X.J."/>
            <person name="Hsiao Y.Y."/>
            <person name="Wu W.L."/>
            <person name="Chen Y.Y."/>
            <person name="Mitsuda N."/>
            <person name="Ohme-Takagi M."/>
            <person name="Luo Y.B."/>
            <person name="Van de Peer Y."/>
            <person name="Liu Z.J."/>
        </authorList>
    </citation>
    <scope>NUCLEOTIDE SEQUENCE [LARGE SCALE GENOMIC DNA]</scope>
    <source>
        <tissue evidence="10">The whole plant</tissue>
    </source>
</reference>
<keyword evidence="11" id="KW-1185">Reference proteome</keyword>
<name>A0A2I0VRS6_9ASPA</name>
<accession>A0A2I0VRS6</accession>
<feature type="transmembrane region" description="Helical" evidence="8">
    <location>
        <begin position="136"/>
        <end position="158"/>
    </location>
</feature>
<dbReference type="NCBIfam" id="TIGR01569">
    <property type="entry name" value="A_tha_TIGR01569"/>
    <property type="match status" value="1"/>
</dbReference>
<evidence type="ECO:0000256" key="8">
    <source>
        <dbReference type="RuleBase" id="RU361233"/>
    </source>
</evidence>
<feature type="domain" description="Casparian strip membrane protein" evidence="9">
    <location>
        <begin position="8"/>
        <end position="145"/>
    </location>
</feature>
<sequence length="179" mass="20219">MKDLHLNLRFLEIFLRLSILPLTIASAFTVVQTKDSTDQYGKVEFTNISSFKFLFSMNCISAPYALISATLLMSLRENRTTWSFFLLDQLIAYLMVTSSSAAAELLYLAHEGDREVSWSEVCSYFGKFCSKGETSLVLHFLALLCFICLSLISALRVFRKFEPPSVSAKEEGRQGSDLH</sequence>
<evidence type="ECO:0000313" key="11">
    <source>
        <dbReference type="Proteomes" id="UP000233837"/>
    </source>
</evidence>
<comment type="caution">
    <text evidence="8">Lacks conserved residue(s) required for the propagation of feature annotation.</text>
</comment>
<evidence type="ECO:0000256" key="3">
    <source>
        <dbReference type="ARBA" id="ARBA00011489"/>
    </source>
</evidence>
<evidence type="ECO:0000259" key="9">
    <source>
        <dbReference type="Pfam" id="PF04535"/>
    </source>
</evidence>
<evidence type="ECO:0000256" key="1">
    <source>
        <dbReference type="ARBA" id="ARBA00004651"/>
    </source>
</evidence>
<evidence type="ECO:0000256" key="6">
    <source>
        <dbReference type="ARBA" id="ARBA00022989"/>
    </source>
</evidence>
<dbReference type="GO" id="GO:0005886">
    <property type="term" value="C:plasma membrane"/>
    <property type="evidence" value="ECO:0007669"/>
    <property type="project" value="UniProtKB-SubCell"/>
</dbReference>
<dbReference type="PANTHER" id="PTHR33573">
    <property type="entry name" value="CASP-LIKE PROTEIN 4A4"/>
    <property type="match status" value="1"/>
</dbReference>
<organism evidence="10 11">
    <name type="scientific">Dendrobium catenatum</name>
    <dbReference type="NCBI Taxonomy" id="906689"/>
    <lineage>
        <taxon>Eukaryota</taxon>
        <taxon>Viridiplantae</taxon>
        <taxon>Streptophyta</taxon>
        <taxon>Embryophyta</taxon>
        <taxon>Tracheophyta</taxon>
        <taxon>Spermatophyta</taxon>
        <taxon>Magnoliopsida</taxon>
        <taxon>Liliopsida</taxon>
        <taxon>Asparagales</taxon>
        <taxon>Orchidaceae</taxon>
        <taxon>Epidendroideae</taxon>
        <taxon>Malaxideae</taxon>
        <taxon>Dendrobiinae</taxon>
        <taxon>Dendrobium</taxon>
    </lineage>
</organism>
<reference evidence="10 11" key="2">
    <citation type="journal article" date="2017" name="Nature">
        <title>The Apostasia genome and the evolution of orchids.</title>
        <authorList>
            <person name="Zhang G.Q."/>
            <person name="Liu K.W."/>
            <person name="Li Z."/>
            <person name="Lohaus R."/>
            <person name="Hsiao Y.Y."/>
            <person name="Niu S.C."/>
            <person name="Wang J.Y."/>
            <person name="Lin Y.C."/>
            <person name="Xu Q."/>
            <person name="Chen L.J."/>
            <person name="Yoshida K."/>
            <person name="Fujiwara S."/>
            <person name="Wang Z.W."/>
            <person name="Zhang Y.Q."/>
            <person name="Mitsuda N."/>
            <person name="Wang M."/>
            <person name="Liu G.H."/>
            <person name="Pecoraro L."/>
            <person name="Huang H.X."/>
            <person name="Xiao X.J."/>
            <person name="Lin M."/>
            <person name="Wu X.Y."/>
            <person name="Wu W.L."/>
            <person name="Chen Y.Y."/>
            <person name="Chang S.B."/>
            <person name="Sakamoto S."/>
            <person name="Ohme-Takagi M."/>
            <person name="Yagi M."/>
            <person name="Zeng S.J."/>
            <person name="Shen C.Y."/>
            <person name="Yeh C.M."/>
            <person name="Luo Y.B."/>
            <person name="Tsai W.C."/>
            <person name="Van de Peer Y."/>
            <person name="Liu Z.J."/>
        </authorList>
    </citation>
    <scope>NUCLEOTIDE SEQUENCE [LARGE SCALE GENOMIC DNA]</scope>
    <source>
        <tissue evidence="10">The whole plant</tissue>
    </source>
</reference>
<dbReference type="InterPro" id="IPR006459">
    <property type="entry name" value="CASP/CASPL"/>
</dbReference>
<protein>
    <recommendedName>
        <fullName evidence="8">CASP-like protein</fullName>
    </recommendedName>
</protein>
<dbReference type="OrthoDB" id="755577at2759"/>
<keyword evidence="6 8" id="KW-1133">Transmembrane helix</keyword>
<evidence type="ECO:0000313" key="10">
    <source>
        <dbReference type="EMBL" id="PKU66104.1"/>
    </source>
</evidence>
<dbReference type="PANTHER" id="PTHR33573:SF30">
    <property type="entry name" value="CASP-LIKE PROTEIN 2C1-RELATED"/>
    <property type="match status" value="1"/>
</dbReference>
<comment type="similarity">
    <text evidence="2 8">Belongs to the Casparian strip membrane proteins (CASP) family.</text>
</comment>
<keyword evidence="4 8" id="KW-1003">Cell membrane</keyword>
<keyword evidence="5 8" id="KW-0812">Transmembrane</keyword>
<evidence type="ECO:0000256" key="2">
    <source>
        <dbReference type="ARBA" id="ARBA00007651"/>
    </source>
</evidence>
<gene>
    <name evidence="10" type="ORF">MA16_Dca026349</name>
</gene>
<dbReference type="EMBL" id="KZ503294">
    <property type="protein sequence ID" value="PKU66104.1"/>
    <property type="molecule type" value="Genomic_DNA"/>
</dbReference>
<dbReference type="Pfam" id="PF04535">
    <property type="entry name" value="CASP_dom"/>
    <property type="match status" value="1"/>
</dbReference>
<dbReference type="InterPro" id="IPR006702">
    <property type="entry name" value="CASP_dom"/>
</dbReference>
<feature type="transmembrane region" description="Helical" evidence="8">
    <location>
        <begin position="12"/>
        <end position="31"/>
    </location>
</feature>
<evidence type="ECO:0000256" key="7">
    <source>
        <dbReference type="ARBA" id="ARBA00023136"/>
    </source>
</evidence>
<comment type="subcellular location">
    <subcellularLocation>
        <location evidence="1 8">Cell membrane</location>
        <topology evidence="1 8">Multi-pass membrane protein</topology>
    </subcellularLocation>
</comment>
<evidence type="ECO:0000256" key="4">
    <source>
        <dbReference type="ARBA" id="ARBA00022475"/>
    </source>
</evidence>
<keyword evidence="7 8" id="KW-0472">Membrane</keyword>
<evidence type="ECO:0000256" key="5">
    <source>
        <dbReference type="ARBA" id="ARBA00022692"/>
    </source>
</evidence>
<dbReference type="AlphaFoldDB" id="A0A2I0VRS6"/>
<feature type="transmembrane region" description="Helical" evidence="8">
    <location>
        <begin position="51"/>
        <end position="72"/>
    </location>
</feature>
<dbReference type="Proteomes" id="UP000233837">
    <property type="component" value="Unassembled WGS sequence"/>
</dbReference>